<feature type="transmembrane region" description="Helical" evidence="7">
    <location>
        <begin position="20"/>
        <end position="43"/>
    </location>
</feature>
<feature type="transmembrane region" description="Helical" evidence="7">
    <location>
        <begin position="370"/>
        <end position="393"/>
    </location>
</feature>
<feature type="domain" description="Major facilitator superfamily (MFS) profile" evidence="8">
    <location>
        <begin position="21"/>
        <end position="468"/>
    </location>
</feature>
<evidence type="ECO:0000256" key="7">
    <source>
        <dbReference type="SAM" id="Phobius"/>
    </source>
</evidence>
<evidence type="ECO:0000259" key="8">
    <source>
        <dbReference type="PROSITE" id="PS50850"/>
    </source>
</evidence>
<dbReference type="RefSeq" id="WP_075015903.1">
    <property type="nucleotide sequence ID" value="NZ_FOWE01000015.1"/>
</dbReference>
<feature type="transmembrane region" description="Helical" evidence="7">
    <location>
        <begin position="147"/>
        <end position="168"/>
    </location>
</feature>
<dbReference type="InterPro" id="IPR036259">
    <property type="entry name" value="MFS_trans_sf"/>
</dbReference>
<feature type="transmembrane region" description="Helical" evidence="7">
    <location>
        <begin position="414"/>
        <end position="431"/>
    </location>
</feature>
<accession>A0A1I5IKZ5</accession>
<evidence type="ECO:0000256" key="4">
    <source>
        <dbReference type="ARBA" id="ARBA00022692"/>
    </source>
</evidence>
<dbReference type="PANTHER" id="PTHR42718">
    <property type="entry name" value="MAJOR FACILITATOR SUPERFAMILY MULTIDRUG TRANSPORTER MFSC"/>
    <property type="match status" value="1"/>
</dbReference>
<name>A0A1I5IKZ5_9ACTN</name>
<dbReference type="PROSITE" id="PS50850">
    <property type="entry name" value="MFS"/>
    <property type="match status" value="1"/>
</dbReference>
<keyword evidence="3" id="KW-1003">Cell membrane</keyword>
<evidence type="ECO:0000256" key="6">
    <source>
        <dbReference type="ARBA" id="ARBA00023136"/>
    </source>
</evidence>
<dbReference type="Pfam" id="PF07690">
    <property type="entry name" value="MFS_1"/>
    <property type="match status" value="1"/>
</dbReference>
<evidence type="ECO:0000313" key="10">
    <source>
        <dbReference type="Proteomes" id="UP000183642"/>
    </source>
</evidence>
<proteinExistence type="predicted"/>
<feature type="transmembrane region" description="Helical" evidence="7">
    <location>
        <begin position="116"/>
        <end position="135"/>
    </location>
</feature>
<comment type="subcellular location">
    <subcellularLocation>
        <location evidence="1">Cell membrane</location>
        <topology evidence="1">Multi-pass membrane protein</topology>
    </subcellularLocation>
</comment>
<keyword evidence="5 7" id="KW-1133">Transmembrane helix</keyword>
<evidence type="ECO:0000256" key="3">
    <source>
        <dbReference type="ARBA" id="ARBA00022475"/>
    </source>
</evidence>
<feature type="transmembrane region" description="Helical" evidence="7">
    <location>
        <begin position="174"/>
        <end position="196"/>
    </location>
</feature>
<feature type="transmembrane region" description="Helical" evidence="7">
    <location>
        <begin position="443"/>
        <end position="464"/>
    </location>
</feature>
<evidence type="ECO:0000256" key="2">
    <source>
        <dbReference type="ARBA" id="ARBA00022448"/>
    </source>
</evidence>
<dbReference type="Gene3D" id="1.20.1720.10">
    <property type="entry name" value="Multidrug resistance protein D"/>
    <property type="match status" value="1"/>
</dbReference>
<keyword evidence="4 7" id="KW-0812">Transmembrane</keyword>
<feature type="transmembrane region" description="Helical" evidence="7">
    <location>
        <begin position="55"/>
        <end position="74"/>
    </location>
</feature>
<keyword evidence="2" id="KW-0813">Transport</keyword>
<dbReference type="Gene3D" id="1.20.1250.20">
    <property type="entry name" value="MFS general substrate transporter like domains"/>
    <property type="match status" value="1"/>
</dbReference>
<dbReference type="OrthoDB" id="4668943at2"/>
<feature type="transmembrane region" description="Helical" evidence="7">
    <location>
        <begin position="278"/>
        <end position="298"/>
    </location>
</feature>
<dbReference type="AlphaFoldDB" id="A0A1I5IKZ5"/>
<feature type="transmembrane region" description="Helical" evidence="7">
    <location>
        <begin position="342"/>
        <end position="358"/>
    </location>
</feature>
<keyword evidence="6 7" id="KW-0472">Membrane</keyword>
<feature type="transmembrane region" description="Helical" evidence="7">
    <location>
        <begin position="310"/>
        <end position="330"/>
    </location>
</feature>
<organism evidence="9 10">
    <name type="scientific">Geodermatophilus obscurus</name>
    <dbReference type="NCBI Taxonomy" id="1861"/>
    <lineage>
        <taxon>Bacteria</taxon>
        <taxon>Bacillati</taxon>
        <taxon>Actinomycetota</taxon>
        <taxon>Actinomycetes</taxon>
        <taxon>Geodermatophilales</taxon>
        <taxon>Geodermatophilaceae</taxon>
        <taxon>Geodermatophilus</taxon>
    </lineage>
</organism>
<dbReference type="CDD" id="cd17321">
    <property type="entry name" value="MFS_MMR_MDR_like"/>
    <property type="match status" value="1"/>
</dbReference>
<dbReference type="GO" id="GO:0022857">
    <property type="term" value="F:transmembrane transporter activity"/>
    <property type="evidence" value="ECO:0007669"/>
    <property type="project" value="InterPro"/>
</dbReference>
<feature type="transmembrane region" description="Helical" evidence="7">
    <location>
        <begin position="208"/>
        <end position="229"/>
    </location>
</feature>
<evidence type="ECO:0000256" key="1">
    <source>
        <dbReference type="ARBA" id="ARBA00004651"/>
    </source>
</evidence>
<dbReference type="EMBL" id="FOWE01000015">
    <property type="protein sequence ID" value="SFO60846.1"/>
    <property type="molecule type" value="Genomic_DNA"/>
</dbReference>
<reference evidence="10" key="1">
    <citation type="submission" date="2016-10" db="EMBL/GenBank/DDBJ databases">
        <authorList>
            <person name="Varghese N."/>
            <person name="Submissions S."/>
        </authorList>
    </citation>
    <scope>NUCLEOTIDE SEQUENCE [LARGE SCALE GENOMIC DNA]</scope>
    <source>
        <strain evidence="10">DSM 43161</strain>
    </source>
</reference>
<dbReference type="PRINTS" id="PR01036">
    <property type="entry name" value="TCRTETB"/>
</dbReference>
<dbReference type="InterPro" id="IPR020846">
    <property type="entry name" value="MFS_dom"/>
</dbReference>
<sequence>METTVPAAGRADAPPRRPGVLLAIACAAQFICVLDTSIVNVALPPMQESLGLSATGLQWVVSSYTLTFAGFLLLGGRIGDLWGRKNAFLGGLTLFALASLAGGLAQEGWQLVAARFAQGIGGAVLVPTTLSLITAGFPDPRARARALGLLTAAAASGSALGGVLGGLLTGLLSWRWVLFVNVPLGAVLAVAAVWALTGRQPGHVRGRLDLPGSVTVTAGTALLVAAVILGEERGWLSAPALGCLVGAGASFVAFVAAERRAEQPVVPLSVLRVRPVTVANSLSALTGGVLPAMMFFLVLYLQQVLGLDPLMAGLALAPAAVGIALGAQVASRTIERLGPARLFQLGALVAAASLFWLSRLEVGGSYWTDVLVPSVLAMAGFGAAGLPLTVTAATGLGPERAGLASGLLSMSRQVGSAVGLAALVAVASTGTPGASAEALTQGFGIGLLAGAGLQVAACLGGFALPRRPHHPS</sequence>
<keyword evidence="10" id="KW-1185">Reference proteome</keyword>
<gene>
    <name evidence="9" type="ORF">SAMN05660359_04679</name>
</gene>
<dbReference type="InterPro" id="IPR011701">
    <property type="entry name" value="MFS"/>
</dbReference>
<dbReference type="GO" id="GO:0005886">
    <property type="term" value="C:plasma membrane"/>
    <property type="evidence" value="ECO:0007669"/>
    <property type="project" value="UniProtKB-SubCell"/>
</dbReference>
<feature type="transmembrane region" description="Helical" evidence="7">
    <location>
        <begin position="235"/>
        <end position="257"/>
    </location>
</feature>
<dbReference type="PANTHER" id="PTHR42718:SF46">
    <property type="entry name" value="BLR6921 PROTEIN"/>
    <property type="match status" value="1"/>
</dbReference>
<evidence type="ECO:0000256" key="5">
    <source>
        <dbReference type="ARBA" id="ARBA00022989"/>
    </source>
</evidence>
<evidence type="ECO:0000313" key="9">
    <source>
        <dbReference type="EMBL" id="SFO60846.1"/>
    </source>
</evidence>
<dbReference type="Proteomes" id="UP000183642">
    <property type="component" value="Unassembled WGS sequence"/>
</dbReference>
<dbReference type="SUPFAM" id="SSF103473">
    <property type="entry name" value="MFS general substrate transporter"/>
    <property type="match status" value="1"/>
</dbReference>
<feature type="transmembrane region" description="Helical" evidence="7">
    <location>
        <begin position="86"/>
        <end position="104"/>
    </location>
</feature>
<protein>
    <submittedName>
        <fullName evidence="9">Drug resistance transporter, EmrB/QacA subfamily</fullName>
    </submittedName>
</protein>